<protein>
    <submittedName>
        <fullName evidence="3">Uncharacterized protein</fullName>
    </submittedName>
</protein>
<keyword evidence="2" id="KW-0732">Signal</keyword>
<feature type="compositionally biased region" description="Basic and acidic residues" evidence="1">
    <location>
        <begin position="612"/>
        <end position="623"/>
    </location>
</feature>
<feature type="region of interest" description="Disordered" evidence="1">
    <location>
        <begin position="494"/>
        <end position="623"/>
    </location>
</feature>
<dbReference type="RefSeq" id="XP_062878851.1">
    <property type="nucleotide sequence ID" value="XM_063022781.1"/>
</dbReference>
<organism evidence="3 4">
    <name type="scientific">Australozyma saopauloensis</name>
    <dbReference type="NCBI Taxonomy" id="291208"/>
    <lineage>
        <taxon>Eukaryota</taxon>
        <taxon>Fungi</taxon>
        <taxon>Dikarya</taxon>
        <taxon>Ascomycota</taxon>
        <taxon>Saccharomycotina</taxon>
        <taxon>Pichiomycetes</taxon>
        <taxon>Metschnikowiaceae</taxon>
        <taxon>Australozyma</taxon>
    </lineage>
</organism>
<accession>A0AAX4HD57</accession>
<dbReference type="PRINTS" id="PR02082">
    <property type="entry name" value="GLC7IP4"/>
</dbReference>
<feature type="compositionally biased region" description="Low complexity" evidence="1">
    <location>
        <begin position="568"/>
        <end position="585"/>
    </location>
</feature>
<gene>
    <name evidence="3" type="ORF">PUMCH_003824</name>
</gene>
<feature type="compositionally biased region" description="Low complexity" evidence="1">
    <location>
        <begin position="720"/>
        <end position="738"/>
    </location>
</feature>
<sequence>MIINFNWVFYHPIALLILPLSRIPSYRQPQYPLPTIVRAPKSLNSMSTDAKEPTRQDILHFEPTQIDSLDARAIQYRYSIVKLSLFIQALDRVIKEYSTPDNQGKHVLLVHYISFCVANLFSINENGFAPKIGALETYKIPKASAVPISAVVTHVPYDGKDYTVKALTELPPAGKSVLCLKALRAMCVNCLDGYQKRYTNASREIDNAPYFKDLDHIFENQLFSSACEMDLSLKSEFLSIPPLALSVDLSRLEDGDYAEACLIDMDVNALFSLVYNFSAILAELGSPIEEMRAVKLSTKTSQQSIFKNLPQKSYSLHKLLFWAIRLNDLYLISRKFVRQIYQSNLEHLSDKKFLAYIPNGQIFQNQLTDLHEFGFTAKKNGVLVATITRFVRTNSKHEVSSKSCLDFIGFIHQFLVYLGAFYEKLNTFGQSWLFGELAFRSEHNLFIDHLSKTLAALKRTSKTQLELKRQKQMETKEKEKEDLMVTRRKLPVAAAKVKTTVAPTNRITSPSSSDTKSEETQSRSPASSLSSAMSSSDDLPSIRRNSSLKERNPPTERLKKPLTLHRVSSTSSLPPEKPKSSVSPERANSIVGNRARSSSQPLSFGAANQALRGDDGNRKDKPDQTIANLRNRTFRASPLVVQQSENPAKVKLSASQKFQQHLQEATKSGALFGKEKESLTSVVFDPNNPSATNIKRSSKLYSKMPLEIPNVKKQNEQKKQVTVSSTSLSSSAAATASKSRVDETNGKASNAGSRLVPRTEVDMEGEHAASMTTQDNPESSPQTTPAAPPVAITRAQITRANTKRNSVAIKLKSQEDLSSSNQESNMSSLSTLSIATETLSMKKVRFSGVPEWTPSEDAPTSHSKRILRNFASFQFSSLAHTAFKQKDQLFKKEESISFRKQLNPSESAANKTLSASYSLGFSSFRSKIK</sequence>
<dbReference type="InterPro" id="IPR026241">
    <property type="entry name" value="GIP4"/>
</dbReference>
<keyword evidence="4" id="KW-1185">Reference proteome</keyword>
<feature type="compositionally biased region" description="Low complexity" evidence="1">
    <location>
        <begin position="522"/>
        <end position="539"/>
    </location>
</feature>
<feature type="region of interest" description="Disordered" evidence="1">
    <location>
        <begin position="707"/>
        <end position="789"/>
    </location>
</feature>
<dbReference type="GO" id="GO:0019888">
    <property type="term" value="F:protein phosphatase regulator activity"/>
    <property type="evidence" value="ECO:0007669"/>
    <property type="project" value="InterPro"/>
</dbReference>
<dbReference type="GO" id="GO:0008157">
    <property type="term" value="F:protein phosphatase 1 binding"/>
    <property type="evidence" value="ECO:0007669"/>
    <property type="project" value="InterPro"/>
</dbReference>
<feature type="compositionally biased region" description="Basic and acidic residues" evidence="1">
    <location>
        <begin position="757"/>
        <end position="767"/>
    </location>
</feature>
<evidence type="ECO:0000313" key="4">
    <source>
        <dbReference type="Proteomes" id="UP001338582"/>
    </source>
</evidence>
<evidence type="ECO:0000256" key="1">
    <source>
        <dbReference type="SAM" id="MobiDB-lite"/>
    </source>
</evidence>
<dbReference type="Proteomes" id="UP001338582">
    <property type="component" value="Chromosome 4"/>
</dbReference>
<dbReference type="AlphaFoldDB" id="A0AAX4HD57"/>
<feature type="compositionally biased region" description="Basic and acidic residues" evidence="1">
    <location>
        <begin position="547"/>
        <end position="559"/>
    </location>
</feature>
<feature type="compositionally biased region" description="Polar residues" evidence="1">
    <location>
        <begin position="505"/>
        <end position="514"/>
    </location>
</feature>
<feature type="compositionally biased region" description="Polar residues" evidence="1">
    <location>
        <begin position="770"/>
        <end position="785"/>
    </location>
</feature>
<dbReference type="GeneID" id="88174887"/>
<feature type="compositionally biased region" description="Low complexity" evidence="1">
    <location>
        <begin position="494"/>
        <end position="504"/>
    </location>
</feature>
<dbReference type="EMBL" id="CP138897">
    <property type="protein sequence ID" value="WPK26470.1"/>
    <property type="molecule type" value="Genomic_DNA"/>
</dbReference>
<dbReference type="KEGG" id="asau:88174887"/>
<dbReference type="GO" id="GO:0005737">
    <property type="term" value="C:cytoplasm"/>
    <property type="evidence" value="ECO:0007669"/>
    <property type="project" value="InterPro"/>
</dbReference>
<reference evidence="3 4" key="1">
    <citation type="submission" date="2023-10" db="EMBL/GenBank/DDBJ databases">
        <title>Draft Genome Sequence of Candida saopaulonensis from a very Premature Infant with Sepsis.</title>
        <authorList>
            <person name="Ning Y."/>
            <person name="Dai R."/>
            <person name="Xiao M."/>
            <person name="Xu Y."/>
            <person name="Yan Q."/>
            <person name="Zhang L."/>
        </authorList>
    </citation>
    <scope>NUCLEOTIDE SEQUENCE [LARGE SCALE GENOMIC DNA]</scope>
    <source>
        <strain evidence="3 4">19XY460</strain>
    </source>
</reference>
<evidence type="ECO:0000256" key="2">
    <source>
        <dbReference type="SAM" id="SignalP"/>
    </source>
</evidence>
<name>A0AAX4HD57_9ASCO</name>
<evidence type="ECO:0000313" key="3">
    <source>
        <dbReference type="EMBL" id="WPK26470.1"/>
    </source>
</evidence>
<proteinExistence type="predicted"/>
<feature type="signal peptide" evidence="2">
    <location>
        <begin position="1"/>
        <end position="25"/>
    </location>
</feature>
<feature type="chain" id="PRO_5043724505" evidence="2">
    <location>
        <begin position="26"/>
        <end position="929"/>
    </location>
</feature>